<proteinExistence type="predicted"/>
<evidence type="ECO:0000313" key="2">
    <source>
        <dbReference type="Proteomes" id="UP001437256"/>
    </source>
</evidence>
<evidence type="ECO:0000313" key="1">
    <source>
        <dbReference type="EMBL" id="KAL0063198.1"/>
    </source>
</evidence>
<sequence>MILPGELTDIVIDFCHADESSLLVCSLVCKSWTSRSRCHLLGTPKALNRLINARNALAFNNLLVSPHCSLIPHLLRLNIQYDPPKSHRAGLEEVWKTLHSYPSLSLKVLHLSDVLVDDLPKTFLPHSTSSLKTLYLKGCDGVGQTTSSLIVLRISDYVNVYKSLEDLTLDYQSAGCRISFVDPRPKDLEGGPKLCLPHLRRLSFNSAFGVFLPMFASVGFIQCPRLTQVHLRVPISVDQRALQWFLDTVCASRVEVLEISFKYSFRHVRKFFPIMNLEKFERLESAVFKVGEASSRNKSREVWVAETRVGASVILLRVRGVDTGKTQITFATQFPVDRLPEVGVNVRWVEVEGEKSQ</sequence>
<evidence type="ECO:0008006" key="3">
    <source>
        <dbReference type="Google" id="ProtNLM"/>
    </source>
</evidence>
<organism evidence="1 2">
    <name type="scientific">Marasmius tenuissimus</name>
    <dbReference type="NCBI Taxonomy" id="585030"/>
    <lineage>
        <taxon>Eukaryota</taxon>
        <taxon>Fungi</taxon>
        <taxon>Dikarya</taxon>
        <taxon>Basidiomycota</taxon>
        <taxon>Agaricomycotina</taxon>
        <taxon>Agaricomycetes</taxon>
        <taxon>Agaricomycetidae</taxon>
        <taxon>Agaricales</taxon>
        <taxon>Marasmiineae</taxon>
        <taxon>Marasmiaceae</taxon>
        <taxon>Marasmius</taxon>
    </lineage>
</organism>
<keyword evidence="2" id="KW-1185">Reference proteome</keyword>
<name>A0ABR2ZR56_9AGAR</name>
<dbReference type="SUPFAM" id="SSF52047">
    <property type="entry name" value="RNI-like"/>
    <property type="match status" value="1"/>
</dbReference>
<dbReference type="Proteomes" id="UP001437256">
    <property type="component" value="Unassembled WGS sequence"/>
</dbReference>
<reference evidence="1 2" key="1">
    <citation type="submission" date="2024-05" db="EMBL/GenBank/DDBJ databases">
        <title>A draft genome resource for the thread blight pathogen Marasmius tenuissimus strain MS-2.</title>
        <authorList>
            <person name="Yulfo-Soto G.E."/>
            <person name="Baruah I.K."/>
            <person name="Amoako-Attah I."/>
            <person name="Bukari Y."/>
            <person name="Meinhardt L.W."/>
            <person name="Bailey B.A."/>
            <person name="Cohen S.P."/>
        </authorList>
    </citation>
    <scope>NUCLEOTIDE SEQUENCE [LARGE SCALE GENOMIC DNA]</scope>
    <source>
        <strain evidence="1 2">MS-2</strain>
    </source>
</reference>
<dbReference type="InterPro" id="IPR032675">
    <property type="entry name" value="LRR_dom_sf"/>
</dbReference>
<protein>
    <recommendedName>
        <fullName evidence="3">F-box domain-containing protein</fullName>
    </recommendedName>
</protein>
<dbReference type="Gene3D" id="3.80.10.10">
    <property type="entry name" value="Ribonuclease Inhibitor"/>
    <property type="match status" value="1"/>
</dbReference>
<comment type="caution">
    <text evidence="1">The sequence shown here is derived from an EMBL/GenBank/DDBJ whole genome shotgun (WGS) entry which is preliminary data.</text>
</comment>
<gene>
    <name evidence="1" type="ORF">AAF712_009896</name>
</gene>
<accession>A0ABR2ZR56</accession>
<dbReference type="EMBL" id="JBBXMP010000086">
    <property type="protein sequence ID" value="KAL0063198.1"/>
    <property type="molecule type" value="Genomic_DNA"/>
</dbReference>